<sequence>MTPGSRGQCEVQLSHGLHGDIVFVERVGVRTINGEKPGSELVSAETACSRPCSFFHAANRVVHCCNNVMITPATLVNFAKGQVQLWERDQLKMMRTKIVDIMLDNRSQPHTSINAPFVGLLAYFKSQNVHI</sequence>
<dbReference type="AlphaFoldDB" id="A0AAW1WKD9"/>
<dbReference type="Proteomes" id="UP001457282">
    <property type="component" value="Unassembled WGS sequence"/>
</dbReference>
<evidence type="ECO:0000313" key="1">
    <source>
        <dbReference type="EMBL" id="KAK9924409.1"/>
    </source>
</evidence>
<accession>A0AAW1WKD9</accession>
<proteinExistence type="predicted"/>
<protein>
    <submittedName>
        <fullName evidence="1">Uncharacterized protein</fullName>
    </submittedName>
</protein>
<name>A0AAW1WKD9_RUBAR</name>
<gene>
    <name evidence="1" type="ORF">M0R45_032777</name>
</gene>
<organism evidence="1 2">
    <name type="scientific">Rubus argutus</name>
    <name type="common">Southern blackberry</name>
    <dbReference type="NCBI Taxonomy" id="59490"/>
    <lineage>
        <taxon>Eukaryota</taxon>
        <taxon>Viridiplantae</taxon>
        <taxon>Streptophyta</taxon>
        <taxon>Embryophyta</taxon>
        <taxon>Tracheophyta</taxon>
        <taxon>Spermatophyta</taxon>
        <taxon>Magnoliopsida</taxon>
        <taxon>eudicotyledons</taxon>
        <taxon>Gunneridae</taxon>
        <taxon>Pentapetalae</taxon>
        <taxon>rosids</taxon>
        <taxon>fabids</taxon>
        <taxon>Rosales</taxon>
        <taxon>Rosaceae</taxon>
        <taxon>Rosoideae</taxon>
        <taxon>Rosoideae incertae sedis</taxon>
        <taxon>Rubus</taxon>
    </lineage>
</organism>
<evidence type="ECO:0000313" key="2">
    <source>
        <dbReference type="Proteomes" id="UP001457282"/>
    </source>
</evidence>
<reference evidence="1 2" key="1">
    <citation type="journal article" date="2023" name="G3 (Bethesda)">
        <title>A chromosome-length genome assembly and annotation of blackberry (Rubus argutus, cv. 'Hillquist').</title>
        <authorList>
            <person name="Bruna T."/>
            <person name="Aryal R."/>
            <person name="Dudchenko O."/>
            <person name="Sargent D.J."/>
            <person name="Mead D."/>
            <person name="Buti M."/>
            <person name="Cavallini A."/>
            <person name="Hytonen T."/>
            <person name="Andres J."/>
            <person name="Pham M."/>
            <person name="Weisz D."/>
            <person name="Mascagni F."/>
            <person name="Usai G."/>
            <person name="Natali L."/>
            <person name="Bassil N."/>
            <person name="Fernandez G.E."/>
            <person name="Lomsadze A."/>
            <person name="Armour M."/>
            <person name="Olukolu B."/>
            <person name="Poorten T."/>
            <person name="Britton C."/>
            <person name="Davik J."/>
            <person name="Ashrafi H."/>
            <person name="Aiden E.L."/>
            <person name="Borodovsky M."/>
            <person name="Worthington M."/>
        </authorList>
    </citation>
    <scope>NUCLEOTIDE SEQUENCE [LARGE SCALE GENOMIC DNA]</scope>
    <source>
        <strain evidence="1">PI 553951</strain>
    </source>
</reference>
<keyword evidence="2" id="KW-1185">Reference proteome</keyword>
<comment type="caution">
    <text evidence="1">The sequence shown here is derived from an EMBL/GenBank/DDBJ whole genome shotgun (WGS) entry which is preliminary data.</text>
</comment>
<dbReference type="EMBL" id="JBEDUW010000006">
    <property type="protein sequence ID" value="KAK9924409.1"/>
    <property type="molecule type" value="Genomic_DNA"/>
</dbReference>